<name>A0ABT2X1F0_9RHOB</name>
<dbReference type="Pfam" id="PF13801">
    <property type="entry name" value="Metal_resist"/>
    <property type="match status" value="1"/>
</dbReference>
<proteinExistence type="predicted"/>
<keyword evidence="1" id="KW-0812">Transmembrane</keyword>
<accession>A0ABT2X1F0</accession>
<dbReference type="Proteomes" id="UP001209535">
    <property type="component" value="Unassembled WGS sequence"/>
</dbReference>
<protein>
    <submittedName>
        <fullName evidence="2">Periplasmic heavy metal sensor</fullName>
    </submittedName>
</protein>
<gene>
    <name evidence="2" type="ORF">OEZ60_07095</name>
</gene>
<dbReference type="RefSeq" id="WP_263334561.1">
    <property type="nucleotide sequence ID" value="NZ_JAOVQO010000005.1"/>
</dbReference>
<dbReference type="InterPro" id="IPR025961">
    <property type="entry name" value="Metal_resist"/>
</dbReference>
<evidence type="ECO:0000313" key="2">
    <source>
        <dbReference type="EMBL" id="MCU9847771.1"/>
    </source>
</evidence>
<reference evidence="2 3" key="1">
    <citation type="submission" date="2022-10" db="EMBL/GenBank/DDBJ databases">
        <title>Defluviimonas sp. nov., isolated from ocean surface sediments.</title>
        <authorList>
            <person name="He W."/>
            <person name="Wang L."/>
            <person name="Zhang D.-F."/>
        </authorList>
    </citation>
    <scope>NUCLEOTIDE SEQUENCE [LARGE SCALE GENOMIC DNA]</scope>
    <source>
        <strain evidence="2 3">WL0024</strain>
    </source>
</reference>
<sequence length="159" mass="17678">MAEPEKTGKRGGGWLKWALIASLGLNFFVVAVIAGSVAGHHRGGGHWRPHDVGFGPFTEALSREDRAALRDAFLAARPDFRDMRREARGDFERLVASLRAEPWDPAAVSAAMAAQGARTAQRLELGQRLLVERISQMSPEARHKLADRIEAATSRRWWR</sequence>
<feature type="transmembrane region" description="Helical" evidence="1">
    <location>
        <begin position="14"/>
        <end position="38"/>
    </location>
</feature>
<organism evidence="2 3">
    <name type="scientific">Albidovulum salinarum</name>
    <dbReference type="NCBI Taxonomy" id="2984153"/>
    <lineage>
        <taxon>Bacteria</taxon>
        <taxon>Pseudomonadati</taxon>
        <taxon>Pseudomonadota</taxon>
        <taxon>Alphaproteobacteria</taxon>
        <taxon>Rhodobacterales</taxon>
        <taxon>Paracoccaceae</taxon>
        <taxon>Albidovulum</taxon>
    </lineage>
</organism>
<comment type="caution">
    <text evidence="2">The sequence shown here is derived from an EMBL/GenBank/DDBJ whole genome shotgun (WGS) entry which is preliminary data.</text>
</comment>
<keyword evidence="1" id="KW-1133">Transmembrane helix</keyword>
<keyword evidence="3" id="KW-1185">Reference proteome</keyword>
<evidence type="ECO:0000313" key="3">
    <source>
        <dbReference type="Proteomes" id="UP001209535"/>
    </source>
</evidence>
<evidence type="ECO:0000256" key="1">
    <source>
        <dbReference type="SAM" id="Phobius"/>
    </source>
</evidence>
<keyword evidence="1" id="KW-0472">Membrane</keyword>
<dbReference type="EMBL" id="JAOVQO010000005">
    <property type="protein sequence ID" value="MCU9847771.1"/>
    <property type="molecule type" value="Genomic_DNA"/>
</dbReference>